<accession>A0A0B4X594</accession>
<dbReference type="KEGG" id="rga:RGR602_CH02387"/>
<name>A0A0B4X594_9HYPH</name>
<keyword evidence="1" id="KW-0732">Signal</keyword>
<proteinExistence type="predicted"/>
<evidence type="ECO:0000313" key="3">
    <source>
        <dbReference type="Proteomes" id="UP000031368"/>
    </source>
</evidence>
<dbReference type="RefSeq" id="WP_039845255.1">
    <property type="nucleotide sequence ID" value="NZ_CP006877.1"/>
</dbReference>
<reference evidence="2 3" key="1">
    <citation type="submission" date="2013-11" db="EMBL/GenBank/DDBJ databases">
        <title>Complete genome sequence of Rhizobium gallicum bv. gallicum R602.</title>
        <authorList>
            <person name="Bustos P."/>
            <person name="Santamaria R.I."/>
            <person name="Lozano L."/>
            <person name="Acosta J.L."/>
            <person name="Ormeno-Orrillo E."/>
            <person name="Rogel M.A."/>
            <person name="Romero D."/>
            <person name="Cevallos M.A."/>
            <person name="Martinez-Romero E."/>
            <person name="Gonzalez V."/>
        </authorList>
    </citation>
    <scope>NUCLEOTIDE SEQUENCE [LARGE SCALE GENOMIC DNA]</scope>
    <source>
        <strain evidence="2 3">R602</strain>
    </source>
</reference>
<dbReference type="AlphaFoldDB" id="A0A0B4X594"/>
<protein>
    <submittedName>
        <fullName evidence="2">Uncharacterized protein</fullName>
    </submittedName>
</protein>
<keyword evidence="3" id="KW-1185">Reference proteome</keyword>
<dbReference type="Proteomes" id="UP000031368">
    <property type="component" value="Chromosome"/>
</dbReference>
<evidence type="ECO:0000256" key="1">
    <source>
        <dbReference type="SAM" id="SignalP"/>
    </source>
</evidence>
<feature type="signal peptide" evidence="1">
    <location>
        <begin position="1"/>
        <end position="20"/>
    </location>
</feature>
<dbReference type="EMBL" id="CP006877">
    <property type="protein sequence ID" value="AJD41713.1"/>
    <property type="molecule type" value="Genomic_DNA"/>
</dbReference>
<dbReference type="HOGENOM" id="CLU_138537_1_0_5"/>
<feature type="chain" id="PRO_5002111596" evidence="1">
    <location>
        <begin position="21"/>
        <end position="87"/>
    </location>
</feature>
<gene>
    <name evidence="2" type="ORF">RGR602_CH02387</name>
</gene>
<evidence type="ECO:0000313" key="2">
    <source>
        <dbReference type="EMBL" id="AJD41713.1"/>
    </source>
</evidence>
<sequence length="87" mass="8718">MARFATVMLLSLLIAAGAEAATITNTDPAPVVVIVTEGGNRVEVVVDAGASETLCAAGCFMTTPDGDRIGLGGGETIEIVKGSVIIK</sequence>
<organism evidence="2 3">
    <name type="scientific">Rhizobium gallicum bv. gallicum R602sp</name>
    <dbReference type="NCBI Taxonomy" id="1041138"/>
    <lineage>
        <taxon>Bacteria</taxon>
        <taxon>Pseudomonadati</taxon>
        <taxon>Pseudomonadota</taxon>
        <taxon>Alphaproteobacteria</taxon>
        <taxon>Hyphomicrobiales</taxon>
        <taxon>Rhizobiaceae</taxon>
        <taxon>Rhizobium/Agrobacterium group</taxon>
        <taxon>Rhizobium</taxon>
    </lineage>
</organism>